<dbReference type="Proteomes" id="UP000588068">
    <property type="component" value="Unassembled WGS sequence"/>
</dbReference>
<sequence>MNTQQWLLKNRAEDYGTDRIDLDGSLGVCASVEHAHSGFTEAKDHPYVLRNRHTLERIVVIGGGPLVESELKRKMTLHAVRHWVGLGWSHQFRAKAEQDPEHEWSIVETQWCQRNSLRYLIGYCDPVAPEWPNFRVPRGLELRNLLMQLRNEGLPVSPLDLDSPRFRASH</sequence>
<keyword evidence="2" id="KW-1185">Reference proteome</keyword>
<evidence type="ECO:0000313" key="1">
    <source>
        <dbReference type="EMBL" id="MBB6091899.1"/>
    </source>
</evidence>
<dbReference type="EMBL" id="JACHHZ010000001">
    <property type="protein sequence ID" value="MBB6091899.1"/>
    <property type="molecule type" value="Genomic_DNA"/>
</dbReference>
<protein>
    <submittedName>
        <fullName evidence="1">Uncharacterized protein</fullName>
    </submittedName>
</protein>
<organism evidence="1 2">
    <name type="scientific">Povalibacter uvarum</name>
    <dbReference type="NCBI Taxonomy" id="732238"/>
    <lineage>
        <taxon>Bacteria</taxon>
        <taxon>Pseudomonadati</taxon>
        <taxon>Pseudomonadota</taxon>
        <taxon>Gammaproteobacteria</taxon>
        <taxon>Steroidobacterales</taxon>
        <taxon>Steroidobacteraceae</taxon>
        <taxon>Povalibacter</taxon>
    </lineage>
</organism>
<comment type="caution">
    <text evidence="1">The sequence shown here is derived from an EMBL/GenBank/DDBJ whole genome shotgun (WGS) entry which is preliminary data.</text>
</comment>
<gene>
    <name evidence="1" type="ORF">HNQ60_000745</name>
</gene>
<accession>A0A841HHL7</accession>
<name>A0A841HHL7_9GAMM</name>
<dbReference type="RefSeq" id="WP_184329666.1">
    <property type="nucleotide sequence ID" value="NZ_JACHHZ010000001.1"/>
</dbReference>
<evidence type="ECO:0000313" key="2">
    <source>
        <dbReference type="Proteomes" id="UP000588068"/>
    </source>
</evidence>
<proteinExistence type="predicted"/>
<reference evidence="1 2" key="1">
    <citation type="submission" date="2020-08" db="EMBL/GenBank/DDBJ databases">
        <title>Genomic Encyclopedia of Type Strains, Phase IV (KMG-IV): sequencing the most valuable type-strain genomes for metagenomic binning, comparative biology and taxonomic classification.</title>
        <authorList>
            <person name="Goeker M."/>
        </authorList>
    </citation>
    <scope>NUCLEOTIDE SEQUENCE [LARGE SCALE GENOMIC DNA]</scope>
    <source>
        <strain evidence="1 2">DSM 26723</strain>
    </source>
</reference>
<dbReference type="AlphaFoldDB" id="A0A841HHL7"/>